<evidence type="ECO:0000256" key="1">
    <source>
        <dbReference type="SAM" id="MobiDB-lite"/>
    </source>
</evidence>
<feature type="non-terminal residue" evidence="2">
    <location>
        <position position="1"/>
    </location>
</feature>
<sequence>MRATNGAWGCLKTCWTTEPKKPRQRDAASIVISKPLVRSLEVAQRAVLGLDGHWLSRLRDAAVAVGNALGATAVRIYGANLSSDNYVWLAEARQQRDGVAVGTAAVAGAGMVPKPLVPWLEPPCSSTVGVVPCQLLNEMACGAALQDDNFKLYSYERRAEQAAPSCREGAIATVRGEEHREGQQQPPWTLQSAHPQRPLPAREPHRKLKTAPWDADLQSRSPYADPCHRTTFAAMLIVTGAVRVGIIILEGGEELNGLAAAAASANA</sequence>
<dbReference type="AlphaFoldDB" id="A0A8J4G5U8"/>
<feature type="region of interest" description="Disordered" evidence="1">
    <location>
        <begin position="176"/>
        <end position="202"/>
    </location>
</feature>
<gene>
    <name evidence="2" type="ORF">Vretimale_5607</name>
</gene>
<proteinExistence type="predicted"/>
<accession>A0A8J4G5U8</accession>
<evidence type="ECO:0000313" key="3">
    <source>
        <dbReference type="Proteomes" id="UP000722791"/>
    </source>
</evidence>
<reference evidence="2" key="1">
    <citation type="journal article" date="2021" name="Proc. Natl. Acad. Sci. U.S.A.">
        <title>Three genomes in the algal genus Volvox reveal the fate of a haploid sex-determining region after a transition to homothallism.</title>
        <authorList>
            <person name="Yamamoto K."/>
            <person name="Hamaji T."/>
            <person name="Kawai-Toyooka H."/>
            <person name="Matsuzaki R."/>
            <person name="Takahashi F."/>
            <person name="Nishimura Y."/>
            <person name="Kawachi M."/>
            <person name="Noguchi H."/>
            <person name="Minakuchi Y."/>
            <person name="Umen J.G."/>
            <person name="Toyoda A."/>
            <person name="Nozaki H."/>
        </authorList>
    </citation>
    <scope>NUCLEOTIDE SEQUENCE</scope>
    <source>
        <strain evidence="2">NIES-3785</strain>
    </source>
</reference>
<feature type="compositionally biased region" description="Polar residues" evidence="1">
    <location>
        <begin position="183"/>
        <end position="194"/>
    </location>
</feature>
<organism evidence="2 3">
    <name type="scientific">Volvox reticuliferus</name>
    <dbReference type="NCBI Taxonomy" id="1737510"/>
    <lineage>
        <taxon>Eukaryota</taxon>
        <taxon>Viridiplantae</taxon>
        <taxon>Chlorophyta</taxon>
        <taxon>core chlorophytes</taxon>
        <taxon>Chlorophyceae</taxon>
        <taxon>CS clade</taxon>
        <taxon>Chlamydomonadales</taxon>
        <taxon>Volvocaceae</taxon>
        <taxon>Volvox</taxon>
    </lineage>
</organism>
<name>A0A8J4G5U8_9CHLO</name>
<dbReference type="Proteomes" id="UP000722791">
    <property type="component" value="Unassembled WGS sequence"/>
</dbReference>
<protein>
    <submittedName>
        <fullName evidence="2">Uncharacterized protein</fullName>
    </submittedName>
</protein>
<comment type="caution">
    <text evidence="2">The sequence shown here is derived from an EMBL/GenBank/DDBJ whole genome shotgun (WGS) entry which is preliminary data.</text>
</comment>
<evidence type="ECO:0000313" key="2">
    <source>
        <dbReference type="EMBL" id="GIM00657.1"/>
    </source>
</evidence>
<dbReference type="EMBL" id="BNCQ01000008">
    <property type="protein sequence ID" value="GIM00657.1"/>
    <property type="molecule type" value="Genomic_DNA"/>
</dbReference>